<accession>A0A9W6PZS6</accession>
<proteinExistence type="predicted"/>
<dbReference type="Proteomes" id="UP001165124">
    <property type="component" value="Unassembled WGS sequence"/>
</dbReference>
<dbReference type="RefSeq" id="WP_067908574.1">
    <property type="nucleotide sequence ID" value="NZ_BSRZ01000018.1"/>
</dbReference>
<dbReference type="SUPFAM" id="SSF56059">
    <property type="entry name" value="Glutathione synthetase ATP-binding domain-like"/>
    <property type="match status" value="1"/>
</dbReference>
<sequence length="429" mass="46665">MVTGKYLDACAAEDGGLRDVMAAAEFSAPFREGWGRYLLPRPMFIEQERIRAAADDVAGLFDLLAGLPDRLFDGDPRKLCAAIGADERQAALMTRLADRPPRYGRADLYDDGSALRLLEFNVGSELGGVDVSEAGRALLATEAFGAFAAEFGLGHVDTVEAIARQFVAATGKDAPVVASLEAIGGMPKYLALQRSFQESVKRCGVEVLLGEVDEVERRGGRLYLRDRPVDLVLRYFTVGQLCRDPRNDPHVERIVRAHEAGEVVLWTPLTSAMFSYKSCLPLVSDPELRGELSAEEAALVDRILPWTRMLTPDLADLVRAERANMIIKPIGGLGGTGVHVGWDQTDREWAETVAACTGRGHIVQRRVRPRPEPVMDPRTGAIEEWSAVWGVFTVPDGYGGAFCRAMPSGTGSVVNLSGKGARIAPVFHY</sequence>
<keyword evidence="2" id="KW-1185">Reference proteome</keyword>
<dbReference type="EMBL" id="BSRZ01000018">
    <property type="protein sequence ID" value="GLW66937.1"/>
    <property type="molecule type" value="Genomic_DNA"/>
</dbReference>
<name>A0A9W6PZS6_9ACTN</name>
<comment type="caution">
    <text evidence="1">The sequence shown here is derived from an EMBL/GenBank/DDBJ whole genome shotgun (WGS) entry which is preliminary data.</text>
</comment>
<evidence type="ECO:0000313" key="1">
    <source>
        <dbReference type="EMBL" id="GLW66937.1"/>
    </source>
</evidence>
<reference evidence="1" key="1">
    <citation type="submission" date="2023-02" db="EMBL/GenBank/DDBJ databases">
        <title>Actinomadura rubrobrunea NBRC 14622.</title>
        <authorList>
            <person name="Ichikawa N."/>
            <person name="Sato H."/>
            <person name="Tonouchi N."/>
        </authorList>
    </citation>
    <scope>NUCLEOTIDE SEQUENCE</scope>
    <source>
        <strain evidence="1">NBRC 14622</strain>
    </source>
</reference>
<protein>
    <recommendedName>
        <fullName evidence="3">Circularly permuted type 2 ATP-grasp protein</fullName>
    </recommendedName>
</protein>
<evidence type="ECO:0008006" key="3">
    <source>
        <dbReference type="Google" id="ProtNLM"/>
    </source>
</evidence>
<dbReference type="AlphaFoldDB" id="A0A9W6PZS6"/>
<organism evidence="1 2">
    <name type="scientific">Actinomadura rubrobrunea</name>
    <dbReference type="NCBI Taxonomy" id="115335"/>
    <lineage>
        <taxon>Bacteria</taxon>
        <taxon>Bacillati</taxon>
        <taxon>Actinomycetota</taxon>
        <taxon>Actinomycetes</taxon>
        <taxon>Streptosporangiales</taxon>
        <taxon>Thermomonosporaceae</taxon>
        <taxon>Actinomadura</taxon>
    </lineage>
</organism>
<gene>
    <name evidence="1" type="ORF">Arub01_51810</name>
</gene>
<evidence type="ECO:0000313" key="2">
    <source>
        <dbReference type="Proteomes" id="UP001165124"/>
    </source>
</evidence>